<reference evidence="3 4" key="1">
    <citation type="submission" date="2019-08" db="EMBL/GenBank/DDBJ databases">
        <title>Bradymonadales sp. TMQ2.</title>
        <authorList>
            <person name="Liang Q."/>
        </authorList>
    </citation>
    <scope>NUCLEOTIDE SEQUENCE [LARGE SCALE GENOMIC DNA]</scope>
    <source>
        <strain evidence="3 4">TMQ2</strain>
    </source>
</reference>
<comment type="caution">
    <text evidence="3">The sequence shown here is derived from an EMBL/GenBank/DDBJ whole genome shotgun (WGS) entry which is preliminary data.</text>
</comment>
<feature type="chain" id="PRO_5022835413" description="PsbP C-terminal domain-containing protein" evidence="2">
    <location>
        <begin position="21"/>
        <end position="214"/>
    </location>
</feature>
<evidence type="ECO:0000313" key="3">
    <source>
        <dbReference type="EMBL" id="TXD34107.1"/>
    </source>
</evidence>
<protein>
    <recommendedName>
        <fullName evidence="5">PsbP C-terminal domain-containing protein</fullName>
    </recommendedName>
</protein>
<feature type="compositionally biased region" description="Acidic residues" evidence="1">
    <location>
        <begin position="42"/>
        <end position="65"/>
    </location>
</feature>
<evidence type="ECO:0008006" key="5">
    <source>
        <dbReference type="Google" id="ProtNLM"/>
    </source>
</evidence>
<dbReference type="RefSeq" id="WP_146975410.1">
    <property type="nucleotide sequence ID" value="NZ_VOSL01000057.1"/>
</dbReference>
<sequence length="214" mass="22733">MRLPLRALSLAIILGTSSLACESKPAEEAPVEASDQAPATEEAAEEATEATGESAEDDENAEVGEETVEELAQGQWVQSDLYAVRFRVPGDWNVRRTAEAVSATAPDGTTTVLLAGSESDSTIQAAINDLKTEVEFKDINFDNSGLTTINGMPGTRGTGSAVLVEEDGDREIQFLGYAVRVGTNNVTLMVFSDAAMYEAQKDVIDGIAQTLTRI</sequence>
<keyword evidence="2" id="KW-0732">Signal</keyword>
<evidence type="ECO:0000256" key="2">
    <source>
        <dbReference type="SAM" id="SignalP"/>
    </source>
</evidence>
<proteinExistence type="predicted"/>
<evidence type="ECO:0000256" key="1">
    <source>
        <dbReference type="SAM" id="MobiDB-lite"/>
    </source>
</evidence>
<gene>
    <name evidence="3" type="ORF">FRC96_14485</name>
</gene>
<evidence type="ECO:0000313" key="4">
    <source>
        <dbReference type="Proteomes" id="UP000321046"/>
    </source>
</evidence>
<name>A0A5C6WXE3_9DELT</name>
<organism evidence="3 4">
    <name type="scientific">Lujinxingia vulgaris</name>
    <dbReference type="NCBI Taxonomy" id="2600176"/>
    <lineage>
        <taxon>Bacteria</taxon>
        <taxon>Deltaproteobacteria</taxon>
        <taxon>Bradymonadales</taxon>
        <taxon>Lujinxingiaceae</taxon>
        <taxon>Lujinxingia</taxon>
    </lineage>
</organism>
<feature type="region of interest" description="Disordered" evidence="1">
    <location>
        <begin position="24"/>
        <end position="65"/>
    </location>
</feature>
<accession>A0A5C6WXE3</accession>
<dbReference type="EMBL" id="VOSL01000057">
    <property type="protein sequence ID" value="TXD34107.1"/>
    <property type="molecule type" value="Genomic_DNA"/>
</dbReference>
<dbReference type="Proteomes" id="UP000321046">
    <property type="component" value="Unassembled WGS sequence"/>
</dbReference>
<dbReference type="AlphaFoldDB" id="A0A5C6WXE3"/>
<dbReference type="OrthoDB" id="5508255at2"/>
<dbReference type="PROSITE" id="PS51257">
    <property type="entry name" value="PROKAR_LIPOPROTEIN"/>
    <property type="match status" value="1"/>
</dbReference>
<feature type="signal peptide" evidence="2">
    <location>
        <begin position="1"/>
        <end position="20"/>
    </location>
</feature>